<evidence type="ECO:0000313" key="5">
    <source>
        <dbReference type="EMBL" id="GAA1513042.1"/>
    </source>
</evidence>
<comment type="similarity">
    <text evidence="1">Belongs to the UbiD family.</text>
</comment>
<dbReference type="PANTHER" id="PTHR30108:SF21">
    <property type="entry name" value="4-HYDROXYBENZOATE DECARBOXYLASE"/>
    <property type="match status" value="1"/>
</dbReference>
<proteinExistence type="inferred from homology"/>
<dbReference type="Gene3D" id="3.40.1670.10">
    <property type="entry name" value="UbiD C-terminal domain-like"/>
    <property type="match status" value="1"/>
</dbReference>
<dbReference type="InterPro" id="IPR048304">
    <property type="entry name" value="UbiD_Rift_dom"/>
</dbReference>
<reference evidence="5 6" key="1">
    <citation type="journal article" date="2019" name="Int. J. Syst. Evol. Microbiol.">
        <title>The Global Catalogue of Microorganisms (GCM) 10K type strain sequencing project: providing services to taxonomists for standard genome sequencing and annotation.</title>
        <authorList>
            <consortium name="The Broad Institute Genomics Platform"/>
            <consortium name="The Broad Institute Genome Sequencing Center for Infectious Disease"/>
            <person name="Wu L."/>
            <person name="Ma J."/>
        </authorList>
    </citation>
    <scope>NUCLEOTIDE SEQUENCE [LARGE SCALE GENOMIC DNA]</scope>
    <source>
        <strain evidence="5 6">JCM 14942</strain>
    </source>
</reference>
<sequence length="474" mass="52621">MTDNTGAPERSLGDYLRRISGRPEEYRTVSRQVNPVDFEVTALLEKLDRQNRYEAVHFRDALDVTGKPSQFELVSNLFSTRPRIAEMLHLSTEDVGPELGLQYGELVNGRVAPEVIGNDVAPVQENVLRGDEATMNILPTVRHSEMDLGPVLTMAHVMKGPEEDFYNVTFAKTFPDEAGRRGGITIHTPDLSRLLREWEARGRRFPVVNVLGHHPGFWLGSLAVTPYGTNEYETIGGFLGHPLRLTPSVTWGEEFLVPADAEIIIEGEIVPGERTVVNPFGEISRQYQAQEFAPVMEVTAITYRSGAILQDVFSGHREHMLLGSIPREGSLQRHLQATTGAVKAVHLPYSGAGRFVCYISMRKAYEGQPKEVAIAALARVPALQTVIVVDEDIDAFNEEDVMWATHVYADPDSDVDVLHNLKQPTDYRALGGSRILIDATRPTDRAFPTKLRVPPAAVDAVRLDEWLDPTDQGA</sequence>
<dbReference type="Proteomes" id="UP001500842">
    <property type="component" value="Unassembled WGS sequence"/>
</dbReference>
<dbReference type="InterPro" id="IPR049381">
    <property type="entry name" value="UbiD-like_C"/>
</dbReference>
<evidence type="ECO:0000256" key="1">
    <source>
        <dbReference type="ARBA" id="ARBA00010021"/>
    </source>
</evidence>
<accession>A0ABN2A7I2</accession>
<name>A0ABN2A7I2_9ACTN</name>
<organism evidence="5 6">
    <name type="scientific">Nocardioides humi</name>
    <dbReference type="NCBI Taxonomy" id="449461"/>
    <lineage>
        <taxon>Bacteria</taxon>
        <taxon>Bacillati</taxon>
        <taxon>Actinomycetota</taxon>
        <taxon>Actinomycetes</taxon>
        <taxon>Propionibacteriales</taxon>
        <taxon>Nocardioidaceae</taxon>
        <taxon>Nocardioides</taxon>
    </lineage>
</organism>
<feature type="domain" description="3-octaprenyl-4-hydroxybenzoate carboxy-lyase-like Rift-related" evidence="2">
    <location>
        <begin position="119"/>
        <end position="315"/>
    </location>
</feature>
<dbReference type="InterPro" id="IPR049383">
    <property type="entry name" value="UbiD-like_N"/>
</dbReference>
<comment type="caution">
    <text evidence="5">The sequence shown here is derived from an EMBL/GenBank/DDBJ whole genome shotgun (WGS) entry which is preliminary data.</text>
</comment>
<dbReference type="PANTHER" id="PTHR30108">
    <property type="entry name" value="3-OCTAPRENYL-4-HYDROXYBENZOATE CARBOXY-LYASE-RELATED"/>
    <property type="match status" value="1"/>
</dbReference>
<dbReference type="EMBL" id="BAAAOR010000014">
    <property type="protein sequence ID" value="GAA1513042.1"/>
    <property type="molecule type" value="Genomic_DNA"/>
</dbReference>
<dbReference type="Pfam" id="PF01977">
    <property type="entry name" value="UbiD"/>
    <property type="match status" value="1"/>
</dbReference>
<evidence type="ECO:0000259" key="4">
    <source>
        <dbReference type="Pfam" id="PF20696"/>
    </source>
</evidence>
<dbReference type="RefSeq" id="WP_141005263.1">
    <property type="nucleotide sequence ID" value="NZ_BAAAOR010000014.1"/>
</dbReference>
<dbReference type="InterPro" id="IPR002830">
    <property type="entry name" value="UbiD"/>
</dbReference>
<protein>
    <submittedName>
        <fullName evidence="5">UbiD family decarboxylase</fullName>
    </submittedName>
</protein>
<keyword evidence="6" id="KW-1185">Reference proteome</keyword>
<evidence type="ECO:0000313" key="6">
    <source>
        <dbReference type="Proteomes" id="UP001500842"/>
    </source>
</evidence>
<evidence type="ECO:0000259" key="2">
    <source>
        <dbReference type="Pfam" id="PF01977"/>
    </source>
</evidence>
<feature type="domain" description="3-octaprenyl-4-hydroxybenzoate carboxy-lyase-like N-terminal" evidence="3">
    <location>
        <begin position="24"/>
        <end position="99"/>
    </location>
</feature>
<dbReference type="Pfam" id="PF20695">
    <property type="entry name" value="UbiD_N"/>
    <property type="match status" value="1"/>
</dbReference>
<evidence type="ECO:0000259" key="3">
    <source>
        <dbReference type="Pfam" id="PF20695"/>
    </source>
</evidence>
<feature type="domain" description="3-octaprenyl-4-hydroxybenzoate carboxy-lyase-like C-terminal" evidence="4">
    <location>
        <begin position="322"/>
        <end position="439"/>
    </location>
</feature>
<gene>
    <name evidence="5" type="ORF">GCM10009788_16950</name>
</gene>
<dbReference type="SUPFAM" id="SSF50475">
    <property type="entry name" value="FMN-binding split barrel"/>
    <property type="match status" value="1"/>
</dbReference>
<dbReference type="Pfam" id="PF20696">
    <property type="entry name" value="UbiD_C"/>
    <property type="match status" value="1"/>
</dbReference>
<dbReference type="SUPFAM" id="SSF143968">
    <property type="entry name" value="UbiD C-terminal domain-like"/>
    <property type="match status" value="1"/>
</dbReference>